<evidence type="ECO:0000256" key="1">
    <source>
        <dbReference type="SAM" id="SignalP"/>
    </source>
</evidence>
<dbReference type="PANTHER" id="PTHR34853:SF1">
    <property type="entry name" value="LIPASE 5"/>
    <property type="match status" value="1"/>
</dbReference>
<dbReference type="Proteomes" id="UP000243723">
    <property type="component" value="Unassembled WGS sequence"/>
</dbReference>
<protein>
    <recommendedName>
        <fullName evidence="2">Serine aminopeptidase S33 domain-containing protein</fullName>
    </recommendedName>
</protein>
<reference evidence="3 4" key="1">
    <citation type="submission" date="2017-05" db="EMBL/GenBank/DDBJ databases">
        <title>Draft genome sequence of Elsinoe australis.</title>
        <authorList>
            <person name="Cheng Q."/>
        </authorList>
    </citation>
    <scope>NUCLEOTIDE SEQUENCE [LARGE SCALE GENOMIC DNA]</scope>
    <source>
        <strain evidence="3 4">NL1</strain>
    </source>
</reference>
<dbReference type="SUPFAM" id="SSF53474">
    <property type="entry name" value="alpha/beta-Hydrolases"/>
    <property type="match status" value="1"/>
</dbReference>
<keyword evidence="1" id="KW-0732">Signal</keyword>
<feature type="chain" id="PRO_5015175440" description="Serine aminopeptidase S33 domain-containing protein" evidence="1">
    <location>
        <begin position="17"/>
        <end position="472"/>
    </location>
</feature>
<dbReference type="GO" id="GO:0016042">
    <property type="term" value="P:lipid catabolic process"/>
    <property type="evidence" value="ECO:0007669"/>
    <property type="project" value="InterPro"/>
</dbReference>
<dbReference type="InterPro" id="IPR005152">
    <property type="entry name" value="Lipase_secreted"/>
</dbReference>
<evidence type="ECO:0000313" key="4">
    <source>
        <dbReference type="Proteomes" id="UP000243723"/>
    </source>
</evidence>
<evidence type="ECO:0000259" key="2">
    <source>
        <dbReference type="Pfam" id="PF12146"/>
    </source>
</evidence>
<gene>
    <name evidence="3" type="ORF">B9Z65_5</name>
</gene>
<evidence type="ECO:0000313" key="3">
    <source>
        <dbReference type="EMBL" id="PSK40342.1"/>
    </source>
</evidence>
<dbReference type="AlphaFoldDB" id="A0A2P7YWJ9"/>
<dbReference type="InterPro" id="IPR022742">
    <property type="entry name" value="Hydrolase_4"/>
</dbReference>
<dbReference type="PANTHER" id="PTHR34853">
    <property type="match status" value="1"/>
</dbReference>
<dbReference type="InterPro" id="IPR029058">
    <property type="entry name" value="AB_hydrolase_fold"/>
</dbReference>
<dbReference type="Gene3D" id="3.40.50.1820">
    <property type="entry name" value="alpha/beta hydrolase"/>
    <property type="match status" value="2"/>
</dbReference>
<dbReference type="STRING" id="40998.A0A2P7YWJ9"/>
<dbReference type="Pfam" id="PF12146">
    <property type="entry name" value="Hydrolase_4"/>
    <property type="match status" value="1"/>
</dbReference>
<name>A0A2P7YWJ9_9PEZI</name>
<feature type="domain" description="Serine aminopeptidase S33" evidence="2">
    <location>
        <begin position="186"/>
        <end position="280"/>
    </location>
</feature>
<dbReference type="EMBL" id="NHZQ01000358">
    <property type="protein sequence ID" value="PSK40342.1"/>
    <property type="molecule type" value="Genomic_DNA"/>
</dbReference>
<dbReference type="GO" id="GO:0004806">
    <property type="term" value="F:triacylglycerol lipase activity"/>
    <property type="evidence" value="ECO:0007669"/>
    <property type="project" value="InterPro"/>
</dbReference>
<comment type="caution">
    <text evidence="3">The sequence shown here is derived from an EMBL/GenBank/DDBJ whole genome shotgun (WGS) entry which is preliminary data.</text>
</comment>
<accession>A0A2P7YWJ9</accession>
<dbReference type="OrthoDB" id="5382058at2759"/>
<organism evidence="3 4">
    <name type="scientific">Elsinoe australis</name>
    <dbReference type="NCBI Taxonomy" id="40998"/>
    <lineage>
        <taxon>Eukaryota</taxon>
        <taxon>Fungi</taxon>
        <taxon>Dikarya</taxon>
        <taxon>Ascomycota</taxon>
        <taxon>Pezizomycotina</taxon>
        <taxon>Dothideomycetes</taxon>
        <taxon>Dothideomycetidae</taxon>
        <taxon>Myriangiales</taxon>
        <taxon>Elsinoaceae</taxon>
        <taxon>Elsinoe</taxon>
    </lineage>
</organism>
<sequence>MFALSALFGLLICSRAEPLLQSQNLTYNSSFTLSQEQIQAANLTDAEAHNFEVALNFERSNYAGGSVKDDPFYAVPISFDPLSPPEPGTILKVENHTNASLYTLAPSIAMSRIMYTSETLNGTSIPASAYILWPYTARRFSGLTNGGSNSSTFPVIGLAHGTSGQTSECAPSHIKALWDDFHEPFALALNGYAVVAPDYAGLGVSNIKSPYFVLPSQANDLIYAVQAAQKAYSRLSREFVIMGQSQGGGVAWSYAQRQAQKPVAGYLGTVAISPFTDILANIVADAQFEDNARVVGIAQGLDSVLDTFKMSDWITQAGIDRHSLLEEVGGCGTVGAYLFATDTQILKDGWNTSSAAQWYRNVSDNGNKPFAGPMLITQGDIDANANVNVTAKSVVETCAMFPNNTLHYIQYAGISHVPTLYASQYTWLDWIKDRFDGVKSKPGCVQEKLYPATGVANGAGQNWIVEYDKFGL</sequence>
<proteinExistence type="predicted"/>
<feature type="signal peptide" evidence="1">
    <location>
        <begin position="1"/>
        <end position="16"/>
    </location>
</feature>
<keyword evidence="4" id="KW-1185">Reference proteome</keyword>